<dbReference type="GO" id="GO:0016020">
    <property type="term" value="C:membrane"/>
    <property type="evidence" value="ECO:0007669"/>
    <property type="project" value="UniProtKB-SubCell"/>
</dbReference>
<dbReference type="GO" id="GO:0045454">
    <property type="term" value="P:cell redox homeostasis"/>
    <property type="evidence" value="ECO:0007669"/>
    <property type="project" value="TreeGrafter"/>
</dbReference>
<sequence length="695" mass="71326">MAWPALLLAPLLAWGNPVSTENVTADLLAEHNPAVPGQPLELLLSLTIRPGWHTYWRNPGDSGEAPRIDWTLPPGVSAGALQFPAPALIRVGPLANFGYSGRALHPVRLSIPAHWPVGEPIPVRAHAHWLVCEEHCVPESAVLELTLNTAAAAGPSDPPAREAFAQARAGLPAGTRGGATLTPTPGGLRLSLPRAGLGEAPTAVRFFPWSWGLIEPAAEQPWRLTADRLEIDLTPGETAGTADPGGLLTLTGAGGAIRSFEVDATRPLPTQTPPGITAPSAPALGLPLALGLAFLGGLILNLMPCVFPVLAIKALSLAGQGGLSARERGAHGLAYTAGVLVFFAALTAVLLAVRAGGTAIGWGFQLQYPPFVAIMAYVFLVLGLSLAGAVTLGGRLMGLAGGEVGGGIAGAFGTGALAALVAAPCTAPFMGAALGYALTLAWPLALAILLALGLGLAAPFLALSLTPGLARRLPRPGAWMEHLKQLLAFPMFATAAWLLWVLSVQTGPAGLALVLAGMLAASFGLWARERTAMAGRSWRRAGEGAALAGLAMALWLGFATADSMAPQQSGAAAAPQAGLAAQPYAPERLAQARAQGRPVFVNMTAAWCITCLVNERVALSAAGVAAAFRAADLLYLKGDWTGRDPQIGDYLAGFGRTGVPLYVYYPAGGEPRVLPQILTPAIVFAALGSADGAPR</sequence>
<feature type="domain" description="Thiol:disulfide interchange protein DsbD N-terminal" evidence="8">
    <location>
        <begin position="33"/>
        <end position="145"/>
    </location>
</feature>
<geneLocation type="plasmid" evidence="10">
    <name>pts417</name>
</geneLocation>
<evidence type="ECO:0000256" key="4">
    <source>
        <dbReference type="ARBA" id="ARBA00022989"/>
    </source>
</evidence>
<proteinExistence type="predicted"/>
<dbReference type="InterPro" id="IPR028250">
    <property type="entry name" value="DsbDN"/>
</dbReference>
<feature type="domain" description="Cytochrome C biogenesis protein transmembrane" evidence="7">
    <location>
        <begin position="289"/>
        <end position="499"/>
    </location>
</feature>
<dbReference type="Pfam" id="PF13899">
    <property type="entry name" value="Thioredoxin_7"/>
    <property type="match status" value="1"/>
</dbReference>
<keyword evidence="4 6" id="KW-1133">Transmembrane helix</keyword>
<dbReference type="Pfam" id="PF11412">
    <property type="entry name" value="DsbD_N"/>
    <property type="match status" value="1"/>
</dbReference>
<dbReference type="Pfam" id="PF02683">
    <property type="entry name" value="DsbD_TM"/>
    <property type="match status" value="1"/>
</dbReference>
<dbReference type="AlphaFoldDB" id="A0A2K8UHM2"/>
<feature type="transmembrane region" description="Helical" evidence="6">
    <location>
        <begin position="404"/>
        <end position="429"/>
    </location>
</feature>
<evidence type="ECO:0000256" key="1">
    <source>
        <dbReference type="ARBA" id="ARBA00004141"/>
    </source>
</evidence>
<keyword evidence="2 6" id="KW-0812">Transmembrane</keyword>
<evidence type="ECO:0000256" key="6">
    <source>
        <dbReference type="SAM" id="Phobius"/>
    </source>
</evidence>
<evidence type="ECO:0000256" key="5">
    <source>
        <dbReference type="ARBA" id="ARBA00023136"/>
    </source>
</evidence>
<dbReference type="InterPro" id="IPR035671">
    <property type="entry name" value="DsbD_gamma"/>
</dbReference>
<dbReference type="InterPro" id="IPR036249">
    <property type="entry name" value="Thioredoxin-like_sf"/>
</dbReference>
<feature type="transmembrane region" description="Helical" evidence="6">
    <location>
        <begin position="540"/>
        <end position="558"/>
    </location>
</feature>
<feature type="transmembrane region" description="Helical" evidence="6">
    <location>
        <begin position="509"/>
        <end position="528"/>
    </location>
</feature>
<feature type="transmembrane region" description="Helical" evidence="6">
    <location>
        <begin position="441"/>
        <end position="465"/>
    </location>
</feature>
<evidence type="ECO:0000313" key="10">
    <source>
        <dbReference type="Proteomes" id="UP000232638"/>
    </source>
</evidence>
<feature type="transmembrane region" description="Helical" evidence="6">
    <location>
        <begin position="373"/>
        <end position="392"/>
    </location>
</feature>
<dbReference type="PANTHER" id="PTHR32234">
    <property type="entry name" value="THIOL:DISULFIDE INTERCHANGE PROTEIN DSBD"/>
    <property type="match status" value="1"/>
</dbReference>
<feature type="transmembrane region" description="Helical" evidence="6">
    <location>
        <begin position="486"/>
        <end position="503"/>
    </location>
</feature>
<dbReference type="OrthoDB" id="9811036at2"/>
<gene>
    <name evidence="9" type="ORF">THSYN_29220</name>
</gene>
<dbReference type="Gene3D" id="3.40.30.10">
    <property type="entry name" value="Glutaredoxin"/>
    <property type="match status" value="1"/>
</dbReference>
<reference evidence="9 10" key="1">
    <citation type="submission" date="2017-03" db="EMBL/GenBank/DDBJ databases">
        <title>Complete genome sequence of Candidatus 'Thiodictyon syntrophicum' sp. nov. strain Cad16T, a photolithoautotroph purple sulfur bacterium isolated from an alpine meromictic lake.</title>
        <authorList>
            <person name="Luedin S.M."/>
            <person name="Pothier J.F."/>
            <person name="Danza F."/>
            <person name="Storelli N."/>
            <person name="Wittwer M."/>
            <person name="Tonolla M."/>
        </authorList>
    </citation>
    <scope>NUCLEOTIDE SEQUENCE [LARGE SCALE GENOMIC DNA]</scope>
    <source>
        <strain evidence="9 10">Cad16T</strain>
        <plasmid evidence="10">Plasmid pts417</plasmid>
    </source>
</reference>
<keyword evidence="3" id="KW-0201">Cytochrome c-type biogenesis</keyword>
<evidence type="ECO:0000259" key="7">
    <source>
        <dbReference type="Pfam" id="PF02683"/>
    </source>
</evidence>
<keyword evidence="10" id="KW-1185">Reference proteome</keyword>
<feature type="transmembrane region" description="Helical" evidence="6">
    <location>
        <begin position="333"/>
        <end position="353"/>
    </location>
</feature>
<dbReference type="EMBL" id="CP020371">
    <property type="protein sequence ID" value="AUB85022.1"/>
    <property type="molecule type" value="Genomic_DNA"/>
</dbReference>
<dbReference type="Proteomes" id="UP000232638">
    <property type="component" value="Plasmid pTs417"/>
</dbReference>
<dbReference type="GO" id="GO:0017004">
    <property type="term" value="P:cytochrome complex assembly"/>
    <property type="evidence" value="ECO:0007669"/>
    <property type="project" value="UniProtKB-KW"/>
</dbReference>
<dbReference type="PANTHER" id="PTHR32234:SF3">
    <property type="entry name" value="SUPPRESSION OF COPPER SENSITIVITY PROTEIN"/>
    <property type="match status" value="1"/>
</dbReference>
<keyword evidence="5 6" id="KW-0472">Membrane</keyword>
<protein>
    <submittedName>
        <fullName evidence="9">Protein-disulfide reductase</fullName>
    </submittedName>
</protein>
<evidence type="ECO:0000259" key="8">
    <source>
        <dbReference type="Pfam" id="PF11412"/>
    </source>
</evidence>
<dbReference type="GO" id="GO:0015035">
    <property type="term" value="F:protein-disulfide reductase activity"/>
    <property type="evidence" value="ECO:0007669"/>
    <property type="project" value="TreeGrafter"/>
</dbReference>
<accession>A0A2K8UHM2</accession>
<dbReference type="RefSeq" id="WP_100922678.1">
    <property type="nucleotide sequence ID" value="NZ_CP020371.1"/>
</dbReference>
<name>A0A2K8UHM2_9GAMM</name>
<dbReference type="SUPFAM" id="SSF52833">
    <property type="entry name" value="Thioredoxin-like"/>
    <property type="match status" value="1"/>
</dbReference>
<evidence type="ECO:0000256" key="2">
    <source>
        <dbReference type="ARBA" id="ARBA00022692"/>
    </source>
</evidence>
<dbReference type="KEGG" id="tsy:THSYN_29220"/>
<evidence type="ECO:0000256" key="3">
    <source>
        <dbReference type="ARBA" id="ARBA00022748"/>
    </source>
</evidence>
<evidence type="ECO:0000313" key="9">
    <source>
        <dbReference type="EMBL" id="AUB85022.1"/>
    </source>
</evidence>
<dbReference type="CDD" id="cd02953">
    <property type="entry name" value="DsbDgamma"/>
    <property type="match status" value="1"/>
</dbReference>
<comment type="subcellular location">
    <subcellularLocation>
        <location evidence="1">Membrane</location>
        <topology evidence="1">Multi-pass membrane protein</topology>
    </subcellularLocation>
</comment>
<dbReference type="InterPro" id="IPR003834">
    <property type="entry name" value="Cyt_c_assmbl_TM_dom"/>
</dbReference>
<feature type="transmembrane region" description="Helical" evidence="6">
    <location>
        <begin position="288"/>
        <end position="312"/>
    </location>
</feature>
<keyword evidence="9" id="KW-0614">Plasmid</keyword>
<organism evidence="9 10">
    <name type="scientific">Candidatus Thiodictyon syntrophicum</name>
    <dbReference type="NCBI Taxonomy" id="1166950"/>
    <lineage>
        <taxon>Bacteria</taxon>
        <taxon>Pseudomonadati</taxon>
        <taxon>Pseudomonadota</taxon>
        <taxon>Gammaproteobacteria</taxon>
        <taxon>Chromatiales</taxon>
        <taxon>Chromatiaceae</taxon>
        <taxon>Thiodictyon</taxon>
    </lineage>
</organism>